<dbReference type="PROSITE" id="PS50405">
    <property type="entry name" value="GST_CTER"/>
    <property type="match status" value="1"/>
</dbReference>
<evidence type="ECO:0000313" key="4">
    <source>
        <dbReference type="EMBL" id="MCX2725762.1"/>
    </source>
</evidence>
<reference evidence="4 5" key="1">
    <citation type="journal article" date="2016" name="Int. J. Syst. Evol. Microbiol.">
        <title>Labrenzia salina sp. nov., isolated from the rhizosphere of the halophyte Arthrocnemum macrostachyum.</title>
        <authorList>
            <person name="Camacho M."/>
            <person name="Redondo-Gomez S."/>
            <person name="Rodriguez-Llorente I."/>
            <person name="Rohde M."/>
            <person name="Sproer C."/>
            <person name="Schumann P."/>
            <person name="Klenk H.P."/>
            <person name="Montero-Calasanz M.D.C."/>
        </authorList>
    </citation>
    <scope>NUCLEOTIDE SEQUENCE [LARGE SCALE GENOMIC DNA]</scope>
    <source>
        <strain evidence="4 5">DSM 29163</strain>
    </source>
</reference>
<keyword evidence="5" id="KW-1185">Reference proteome</keyword>
<dbReference type="RefSeq" id="WP_265966898.1">
    <property type="nucleotide sequence ID" value="NZ_JAPEVI010000003.1"/>
</dbReference>
<dbReference type="InterPro" id="IPR036282">
    <property type="entry name" value="Glutathione-S-Trfase_C_sf"/>
</dbReference>
<protein>
    <submittedName>
        <fullName evidence="4">Glutathione S-transferase family protein</fullName>
    </submittedName>
</protein>
<sequence>MKLYFSRNPNPRLAMAVAKYLGVDVEFHFAAPQDPDRGQDYLHLNPNLLLPILDGPPRPLWEADAIACYLSRHIGSQFWRTDADEPEMIRWISWGKETFVKACDTVHWERGTKLRYGIGPSDDDAIQEGLKQFHIAAHILEAQLTTRSWLVGNAVSYADFRMCTFLPFNDVARLPINDYPALSRWYGQIEDIDGWRDPFVGTSAPHLPPVPS</sequence>
<dbReference type="SUPFAM" id="SSF47616">
    <property type="entry name" value="GST C-terminal domain-like"/>
    <property type="match status" value="1"/>
</dbReference>
<dbReference type="InterPro" id="IPR004045">
    <property type="entry name" value="Glutathione_S-Trfase_N"/>
</dbReference>
<feature type="domain" description="GST N-terminal" evidence="2">
    <location>
        <begin position="1"/>
        <end position="78"/>
    </location>
</feature>
<dbReference type="PROSITE" id="PS50404">
    <property type="entry name" value="GST_NTER"/>
    <property type="match status" value="1"/>
</dbReference>
<dbReference type="Gene3D" id="1.20.1050.10">
    <property type="match status" value="1"/>
</dbReference>
<gene>
    <name evidence="4" type="ORF">ON753_25950</name>
</gene>
<evidence type="ECO:0000256" key="1">
    <source>
        <dbReference type="RuleBase" id="RU003494"/>
    </source>
</evidence>
<dbReference type="InterPro" id="IPR040079">
    <property type="entry name" value="Glutathione_S-Trfase"/>
</dbReference>
<organism evidence="4 5">
    <name type="scientific">Roseibium salinum</name>
    <dbReference type="NCBI Taxonomy" id="1604349"/>
    <lineage>
        <taxon>Bacteria</taxon>
        <taxon>Pseudomonadati</taxon>
        <taxon>Pseudomonadota</taxon>
        <taxon>Alphaproteobacteria</taxon>
        <taxon>Hyphomicrobiales</taxon>
        <taxon>Stappiaceae</taxon>
        <taxon>Roseibium</taxon>
    </lineage>
</organism>
<dbReference type="EMBL" id="JAPEVI010000003">
    <property type="protein sequence ID" value="MCX2725762.1"/>
    <property type="molecule type" value="Genomic_DNA"/>
</dbReference>
<feature type="domain" description="GST C-terminal" evidence="3">
    <location>
        <begin position="81"/>
        <end position="212"/>
    </location>
</feature>
<dbReference type="Gene3D" id="3.40.30.10">
    <property type="entry name" value="Glutaredoxin"/>
    <property type="match status" value="1"/>
</dbReference>
<dbReference type="InterPro" id="IPR004046">
    <property type="entry name" value="GST_C"/>
</dbReference>
<dbReference type="Pfam" id="PF00043">
    <property type="entry name" value="GST_C"/>
    <property type="match status" value="1"/>
</dbReference>
<evidence type="ECO:0000259" key="3">
    <source>
        <dbReference type="PROSITE" id="PS50405"/>
    </source>
</evidence>
<dbReference type="SFLD" id="SFLDS00019">
    <property type="entry name" value="Glutathione_Transferase_(cytos"/>
    <property type="match status" value="1"/>
</dbReference>
<dbReference type="Proteomes" id="UP001300261">
    <property type="component" value="Unassembled WGS sequence"/>
</dbReference>
<dbReference type="InterPro" id="IPR036249">
    <property type="entry name" value="Thioredoxin-like_sf"/>
</dbReference>
<dbReference type="InterPro" id="IPR010987">
    <property type="entry name" value="Glutathione-S-Trfase_C-like"/>
</dbReference>
<dbReference type="SUPFAM" id="SSF52833">
    <property type="entry name" value="Thioredoxin-like"/>
    <property type="match status" value="1"/>
</dbReference>
<evidence type="ECO:0000313" key="5">
    <source>
        <dbReference type="Proteomes" id="UP001300261"/>
    </source>
</evidence>
<comment type="caution">
    <text evidence="4">The sequence shown here is derived from an EMBL/GenBank/DDBJ whole genome shotgun (WGS) entry which is preliminary data.</text>
</comment>
<dbReference type="Pfam" id="PF02798">
    <property type="entry name" value="GST_N"/>
    <property type="match status" value="1"/>
</dbReference>
<dbReference type="PANTHER" id="PTHR44051">
    <property type="entry name" value="GLUTATHIONE S-TRANSFERASE-RELATED"/>
    <property type="match status" value="1"/>
</dbReference>
<proteinExistence type="inferred from homology"/>
<evidence type="ECO:0000259" key="2">
    <source>
        <dbReference type="PROSITE" id="PS50404"/>
    </source>
</evidence>
<accession>A0ABT3R9C1</accession>
<comment type="similarity">
    <text evidence="1">Belongs to the GST superfamily.</text>
</comment>
<dbReference type="PANTHER" id="PTHR44051:SF8">
    <property type="entry name" value="GLUTATHIONE S-TRANSFERASE GSTA"/>
    <property type="match status" value="1"/>
</dbReference>
<name>A0ABT3R9C1_9HYPH</name>